<dbReference type="GO" id="GO:0000160">
    <property type="term" value="P:phosphorelay signal transduction system"/>
    <property type="evidence" value="ECO:0007669"/>
    <property type="project" value="UniProtKB-KW"/>
</dbReference>
<dbReference type="SUPFAM" id="SSF47226">
    <property type="entry name" value="Histidine-containing phosphotransfer domain, HPT domain"/>
    <property type="match status" value="1"/>
</dbReference>
<dbReference type="Gene3D" id="3.40.50.2300">
    <property type="match status" value="1"/>
</dbReference>
<dbReference type="AlphaFoldDB" id="A0A2S0VWM0"/>
<comment type="subcellular location">
    <subcellularLocation>
        <location evidence="1">Cell membrane</location>
        <topology evidence="1">Multi-pass membrane protein</topology>
    </subcellularLocation>
</comment>
<evidence type="ECO:0000256" key="3">
    <source>
        <dbReference type="ARBA" id="ARBA00022553"/>
    </source>
</evidence>
<keyword evidence="6" id="KW-0067">ATP-binding</keyword>
<dbReference type="Gene3D" id="1.20.120.160">
    <property type="entry name" value="HPT domain"/>
    <property type="match status" value="1"/>
</dbReference>
<dbReference type="InterPro" id="IPR011006">
    <property type="entry name" value="CheY-like_superfamily"/>
</dbReference>
<evidence type="ECO:0000256" key="7">
    <source>
        <dbReference type="ARBA" id="ARBA00022989"/>
    </source>
</evidence>
<evidence type="ECO:0000256" key="10">
    <source>
        <dbReference type="PROSITE-ProRule" id="PRU00110"/>
    </source>
</evidence>
<dbReference type="InterPro" id="IPR008207">
    <property type="entry name" value="Sig_transdc_His_kin_Hpt_dom"/>
</dbReference>
<evidence type="ECO:0000256" key="12">
    <source>
        <dbReference type="SAM" id="MobiDB-lite"/>
    </source>
</evidence>
<evidence type="ECO:0000256" key="2">
    <source>
        <dbReference type="ARBA" id="ARBA00022475"/>
    </source>
</evidence>
<feature type="region of interest" description="Disordered" evidence="12">
    <location>
        <begin position="118"/>
        <end position="141"/>
    </location>
</feature>
<evidence type="ECO:0000256" key="6">
    <source>
        <dbReference type="ARBA" id="ARBA00022840"/>
    </source>
</evidence>
<dbReference type="PANTHER" id="PTHR45339:SF1">
    <property type="entry name" value="HYBRID SIGNAL TRANSDUCTION HISTIDINE KINASE J"/>
    <property type="match status" value="1"/>
</dbReference>
<dbReference type="PANTHER" id="PTHR45339">
    <property type="entry name" value="HYBRID SIGNAL TRANSDUCTION HISTIDINE KINASE J"/>
    <property type="match status" value="1"/>
</dbReference>
<dbReference type="InterPro" id="IPR036641">
    <property type="entry name" value="HPT_dom_sf"/>
</dbReference>
<dbReference type="PROSITE" id="PS50110">
    <property type="entry name" value="RESPONSE_REGULATORY"/>
    <property type="match status" value="1"/>
</dbReference>
<feature type="domain" description="Response regulatory" evidence="13">
    <location>
        <begin position="151"/>
        <end position="265"/>
    </location>
</feature>
<dbReference type="GO" id="GO:0005524">
    <property type="term" value="F:ATP binding"/>
    <property type="evidence" value="ECO:0007669"/>
    <property type="project" value="UniProtKB-KW"/>
</dbReference>
<evidence type="ECO:0000256" key="11">
    <source>
        <dbReference type="PROSITE-ProRule" id="PRU00169"/>
    </source>
</evidence>
<dbReference type="EMBL" id="CP026604">
    <property type="protein sequence ID" value="AWB68616.1"/>
    <property type="molecule type" value="Genomic_DNA"/>
</dbReference>
<dbReference type="Pfam" id="PF01627">
    <property type="entry name" value="Hpt"/>
    <property type="match status" value="1"/>
</dbReference>
<keyword evidence="3 10" id="KW-0597">Phosphoprotein</keyword>
<evidence type="ECO:0000256" key="4">
    <source>
        <dbReference type="ARBA" id="ARBA00022692"/>
    </source>
</evidence>
<accession>A0A2S0VWM0</accession>
<keyword evidence="16" id="KW-1185">Reference proteome</keyword>
<feature type="modified residue" description="Phosphohistidine" evidence="10">
    <location>
        <position position="318"/>
    </location>
</feature>
<organism evidence="15 16">
    <name type="scientific">Saccharobesus litoralis</name>
    <dbReference type="NCBI Taxonomy" id="2172099"/>
    <lineage>
        <taxon>Bacteria</taxon>
        <taxon>Pseudomonadati</taxon>
        <taxon>Pseudomonadota</taxon>
        <taxon>Gammaproteobacteria</taxon>
        <taxon>Alteromonadales</taxon>
        <taxon>Alteromonadaceae</taxon>
        <taxon>Saccharobesus</taxon>
    </lineage>
</organism>
<evidence type="ECO:0000259" key="14">
    <source>
        <dbReference type="PROSITE" id="PS50894"/>
    </source>
</evidence>
<protein>
    <submittedName>
        <fullName evidence="15">Uncharacterized protein</fullName>
    </submittedName>
</protein>
<dbReference type="InterPro" id="IPR001789">
    <property type="entry name" value="Sig_transdc_resp-reg_receiver"/>
</dbReference>
<evidence type="ECO:0000313" key="15">
    <source>
        <dbReference type="EMBL" id="AWB68616.1"/>
    </source>
</evidence>
<evidence type="ECO:0000256" key="9">
    <source>
        <dbReference type="ARBA" id="ARBA00023136"/>
    </source>
</evidence>
<reference evidence="15 16" key="1">
    <citation type="submission" date="2018-01" db="EMBL/GenBank/DDBJ databases">
        <title>Genome sequence of a Cantenovulum-like bacteria.</title>
        <authorList>
            <person name="Tan W.R."/>
            <person name="Lau N.-S."/>
            <person name="Go F."/>
            <person name="Amirul A.-A.A."/>
        </authorList>
    </citation>
    <scope>NUCLEOTIDE SEQUENCE [LARGE SCALE GENOMIC DNA]</scope>
    <source>
        <strain evidence="15 16">CCB-QB4</strain>
    </source>
</reference>
<sequence length="368" mass="40874">MDATPSTEIFLACCQQIWHTTSDALLLIEVQADVCLLKYANSSCGAQLDFKQDSDLESQFPSIFANKLSVLCIQATSSGSEVRYVDSKKNELVLFPFEVDQQSWVLCRLSNLPSMLAQAEAPKNTEPSAEQDPIPEPSSSTDCLEPVLAGSVLLAEDQLENRQILERLLQRMGLTVVLAKDGEEAVELALMDDFELLILNIQMPVLGGEKALELLRQAGNTTPALAFSANVSEQNLARYQEIGFAAHIAKPIDPQDLVNTVNQYISRPTDVDANQINLSSEEYLLLKRQYISHLPGDVDRLTLAFEQQNWRLASKVAHVIKGSSINFGFTQLSQLASDIENALDDNDNQQARLVLDKLLDEFQRYQLT</sequence>
<evidence type="ECO:0000256" key="1">
    <source>
        <dbReference type="ARBA" id="ARBA00004651"/>
    </source>
</evidence>
<keyword evidence="9" id="KW-0472">Membrane</keyword>
<dbReference type="Proteomes" id="UP000244441">
    <property type="component" value="Chromosome"/>
</dbReference>
<keyword evidence="8" id="KW-0902">Two-component regulatory system</keyword>
<proteinExistence type="predicted"/>
<dbReference type="CDD" id="cd00088">
    <property type="entry name" value="HPT"/>
    <property type="match status" value="1"/>
</dbReference>
<dbReference type="PROSITE" id="PS50894">
    <property type="entry name" value="HPT"/>
    <property type="match status" value="1"/>
</dbReference>
<gene>
    <name evidence="15" type="ORF">C2869_20425</name>
</gene>
<dbReference type="GO" id="GO:0004672">
    <property type="term" value="F:protein kinase activity"/>
    <property type="evidence" value="ECO:0007669"/>
    <property type="project" value="UniProtKB-ARBA"/>
</dbReference>
<evidence type="ECO:0000256" key="5">
    <source>
        <dbReference type="ARBA" id="ARBA00022741"/>
    </source>
</evidence>
<keyword evidence="4" id="KW-0812">Transmembrane</keyword>
<dbReference type="OrthoDB" id="9800897at2"/>
<dbReference type="GO" id="GO:0005886">
    <property type="term" value="C:plasma membrane"/>
    <property type="evidence" value="ECO:0007669"/>
    <property type="project" value="UniProtKB-SubCell"/>
</dbReference>
<dbReference type="SMART" id="SM00448">
    <property type="entry name" value="REC"/>
    <property type="match status" value="1"/>
</dbReference>
<dbReference type="CDD" id="cd17546">
    <property type="entry name" value="REC_hyHK_CKI1_RcsC-like"/>
    <property type="match status" value="1"/>
</dbReference>
<evidence type="ECO:0000313" key="16">
    <source>
        <dbReference type="Proteomes" id="UP000244441"/>
    </source>
</evidence>
<feature type="domain" description="HPt" evidence="14">
    <location>
        <begin position="279"/>
        <end position="368"/>
    </location>
</feature>
<comment type="caution">
    <text evidence="11">Lacks conserved residue(s) required for the propagation of feature annotation.</text>
</comment>
<evidence type="ECO:0000259" key="13">
    <source>
        <dbReference type="PROSITE" id="PS50110"/>
    </source>
</evidence>
<dbReference type="Pfam" id="PF00072">
    <property type="entry name" value="Response_reg"/>
    <property type="match status" value="1"/>
</dbReference>
<keyword evidence="5" id="KW-0547">Nucleotide-binding</keyword>
<keyword evidence="7" id="KW-1133">Transmembrane helix</keyword>
<dbReference type="RefSeq" id="WP_108604668.1">
    <property type="nucleotide sequence ID" value="NZ_CP026604.1"/>
</dbReference>
<keyword evidence="2" id="KW-1003">Cell membrane</keyword>
<dbReference type="SUPFAM" id="SSF52172">
    <property type="entry name" value="CheY-like"/>
    <property type="match status" value="1"/>
</dbReference>
<name>A0A2S0VWM0_9ALTE</name>
<dbReference type="KEGG" id="cate:C2869_20425"/>
<evidence type="ECO:0000256" key="8">
    <source>
        <dbReference type="ARBA" id="ARBA00023012"/>
    </source>
</evidence>